<dbReference type="Proteomes" id="UP001642260">
    <property type="component" value="Unassembled WGS sequence"/>
</dbReference>
<accession>A0ABC8LB49</accession>
<feature type="chain" id="PRO_5044801645" evidence="1">
    <location>
        <begin position="25"/>
        <end position="201"/>
    </location>
</feature>
<evidence type="ECO:0000313" key="2">
    <source>
        <dbReference type="EMBL" id="CAH8380644.1"/>
    </source>
</evidence>
<proteinExistence type="predicted"/>
<dbReference type="PROSITE" id="PS00283">
    <property type="entry name" value="SOYBEAN_KUNITZ"/>
    <property type="match status" value="1"/>
</dbReference>
<organism evidence="2 3">
    <name type="scientific">Eruca vesicaria subsp. sativa</name>
    <name type="common">Garden rocket</name>
    <name type="synonym">Eruca sativa</name>
    <dbReference type="NCBI Taxonomy" id="29727"/>
    <lineage>
        <taxon>Eukaryota</taxon>
        <taxon>Viridiplantae</taxon>
        <taxon>Streptophyta</taxon>
        <taxon>Embryophyta</taxon>
        <taxon>Tracheophyta</taxon>
        <taxon>Spermatophyta</taxon>
        <taxon>Magnoliopsida</taxon>
        <taxon>eudicotyledons</taxon>
        <taxon>Gunneridae</taxon>
        <taxon>Pentapetalae</taxon>
        <taxon>rosids</taxon>
        <taxon>malvids</taxon>
        <taxon>Brassicales</taxon>
        <taxon>Brassicaceae</taxon>
        <taxon>Brassiceae</taxon>
        <taxon>Eruca</taxon>
    </lineage>
</organism>
<dbReference type="EMBL" id="CAKOAT010490710">
    <property type="protein sequence ID" value="CAH8380644.1"/>
    <property type="molecule type" value="Genomic_DNA"/>
</dbReference>
<name>A0ABC8LB49_ERUVS</name>
<evidence type="ECO:0000256" key="1">
    <source>
        <dbReference type="SAM" id="SignalP"/>
    </source>
</evidence>
<dbReference type="Pfam" id="PF00197">
    <property type="entry name" value="Kunitz_legume"/>
    <property type="match status" value="1"/>
</dbReference>
<dbReference type="PANTHER" id="PTHR33107">
    <property type="entry name" value="KUNITZ TRYPSIN INHIBITOR 2"/>
    <property type="match status" value="1"/>
</dbReference>
<dbReference type="SMART" id="SM00452">
    <property type="entry name" value="STI"/>
    <property type="match status" value="1"/>
</dbReference>
<dbReference type="AlphaFoldDB" id="A0ABC8LB49"/>
<dbReference type="SUPFAM" id="SSF50386">
    <property type="entry name" value="STI-like"/>
    <property type="match status" value="1"/>
</dbReference>
<feature type="signal peptide" evidence="1">
    <location>
        <begin position="1"/>
        <end position="24"/>
    </location>
</feature>
<protein>
    <submittedName>
        <fullName evidence="2">Uncharacterized protein</fullName>
    </submittedName>
</protein>
<comment type="caution">
    <text evidence="2">The sequence shown here is derived from an EMBL/GenBank/DDBJ whole genome shotgun (WGS) entry which is preliminary data.</text>
</comment>
<keyword evidence="1" id="KW-0732">Signal</keyword>
<evidence type="ECO:0000313" key="3">
    <source>
        <dbReference type="Proteomes" id="UP001642260"/>
    </source>
</evidence>
<reference evidence="2 3" key="1">
    <citation type="submission" date="2022-03" db="EMBL/GenBank/DDBJ databases">
        <authorList>
            <person name="Macdonald S."/>
            <person name="Ahmed S."/>
            <person name="Newling K."/>
        </authorList>
    </citation>
    <scope>NUCLEOTIDE SEQUENCE [LARGE SCALE GENOMIC DNA]</scope>
</reference>
<dbReference type="InterPro" id="IPR011065">
    <property type="entry name" value="Kunitz_inhibitor_STI-like_sf"/>
</dbReference>
<dbReference type="InterPro" id="IPR002160">
    <property type="entry name" value="Prot_inh_Kunz-lg"/>
</dbReference>
<sequence length="201" mass="21881">MKTTGAVTVFQLVIYLWLIAITASSVVAGEKEAVLDTNGHPLFAHAPYLVKIQSPNGTAWISKYPINTADLTSCPQRVVSMSDEIVGIYIPIEFILSSDEDVVRVSTELNIRFPWADECEESGIWRVADSSLPVKEVVMSGSDSSNDSTFSIQKSDNGTYKFAFGSADKPKDIGLDVIGHGLWRLILSNNSGFAISFVPAF</sequence>
<gene>
    <name evidence="2" type="ORF">ERUC_LOCUS33201</name>
</gene>
<dbReference type="PANTHER" id="PTHR33107:SF53">
    <property type="entry name" value="NEPROSIN DOMAIN-CONTAINING PROTEIN"/>
    <property type="match status" value="1"/>
</dbReference>
<keyword evidence="3" id="KW-1185">Reference proteome</keyword>
<dbReference type="CDD" id="cd23369">
    <property type="entry name" value="beta-trefoil_STI_AtKTI6-like"/>
    <property type="match status" value="1"/>
</dbReference>
<dbReference type="Gene3D" id="2.80.10.50">
    <property type="match status" value="1"/>
</dbReference>